<evidence type="ECO:0000256" key="1">
    <source>
        <dbReference type="SAM" id="MobiDB-lite"/>
    </source>
</evidence>
<evidence type="ECO:0000313" key="2">
    <source>
        <dbReference type="EMBL" id="TQM78152.1"/>
    </source>
</evidence>
<comment type="caution">
    <text evidence="2">The sequence shown here is derived from an EMBL/GenBank/DDBJ whole genome shotgun (WGS) entry which is preliminary data.</text>
</comment>
<dbReference type="AlphaFoldDB" id="A0A543J5U0"/>
<sequence>MLTATRETSPEATCTWKRRWESLRSDHTDWVGAVARRHRGTRARWPRARTVRTEYTEPSTYVTDDVPFLGSAYGGLEQTRRSHREVMASSPPNSGLSAGPLGYGPR</sequence>
<reference evidence="2 3" key="1">
    <citation type="submission" date="2019-06" db="EMBL/GenBank/DDBJ databases">
        <title>Sequencing the genomes of 1000 actinobacteria strains.</title>
        <authorList>
            <person name="Klenk H.-P."/>
        </authorList>
    </citation>
    <scope>NUCLEOTIDE SEQUENCE [LARGE SCALE GENOMIC DNA]</scope>
    <source>
        <strain evidence="2 3">DSM 45456</strain>
    </source>
</reference>
<gene>
    <name evidence="2" type="ORF">FHX81_0402</name>
</gene>
<evidence type="ECO:0000313" key="3">
    <source>
        <dbReference type="Proteomes" id="UP000316628"/>
    </source>
</evidence>
<dbReference type="EMBL" id="VFPP01000001">
    <property type="protein sequence ID" value="TQM78152.1"/>
    <property type="molecule type" value="Genomic_DNA"/>
</dbReference>
<keyword evidence="3" id="KW-1185">Reference proteome</keyword>
<protein>
    <submittedName>
        <fullName evidence="2">Uncharacterized protein</fullName>
    </submittedName>
</protein>
<accession>A0A543J5U0</accession>
<name>A0A543J5U0_9PSEU</name>
<dbReference type="Proteomes" id="UP000316628">
    <property type="component" value="Unassembled WGS sequence"/>
</dbReference>
<organism evidence="2 3">
    <name type="scientific">Saccharothrix saharensis</name>
    <dbReference type="NCBI Taxonomy" id="571190"/>
    <lineage>
        <taxon>Bacteria</taxon>
        <taxon>Bacillati</taxon>
        <taxon>Actinomycetota</taxon>
        <taxon>Actinomycetes</taxon>
        <taxon>Pseudonocardiales</taxon>
        <taxon>Pseudonocardiaceae</taxon>
        <taxon>Saccharothrix</taxon>
    </lineage>
</organism>
<proteinExistence type="predicted"/>
<feature type="region of interest" description="Disordered" evidence="1">
    <location>
        <begin position="79"/>
        <end position="106"/>
    </location>
</feature>